<keyword evidence="1" id="KW-0812">Transmembrane</keyword>
<evidence type="ECO:0000256" key="1">
    <source>
        <dbReference type="SAM" id="Phobius"/>
    </source>
</evidence>
<name>A0ABP7ECF9_9ACTN</name>
<evidence type="ECO:0000313" key="2">
    <source>
        <dbReference type="EMBL" id="GAA3716579.1"/>
    </source>
</evidence>
<feature type="transmembrane region" description="Helical" evidence="1">
    <location>
        <begin position="12"/>
        <end position="33"/>
    </location>
</feature>
<reference evidence="3" key="1">
    <citation type="journal article" date="2019" name="Int. J. Syst. Evol. Microbiol.">
        <title>The Global Catalogue of Microorganisms (GCM) 10K type strain sequencing project: providing services to taxonomists for standard genome sequencing and annotation.</title>
        <authorList>
            <consortium name="The Broad Institute Genomics Platform"/>
            <consortium name="The Broad Institute Genome Sequencing Center for Infectious Disease"/>
            <person name="Wu L."/>
            <person name="Ma J."/>
        </authorList>
    </citation>
    <scope>NUCLEOTIDE SEQUENCE [LARGE SCALE GENOMIC DNA]</scope>
    <source>
        <strain evidence="3">JCM 16904</strain>
    </source>
</reference>
<proteinExistence type="predicted"/>
<keyword evidence="3" id="KW-1185">Reference proteome</keyword>
<accession>A0ABP7ECF9</accession>
<protein>
    <submittedName>
        <fullName evidence="2">Uncharacterized protein</fullName>
    </submittedName>
</protein>
<keyword evidence="1" id="KW-1133">Transmembrane helix</keyword>
<comment type="caution">
    <text evidence="2">The sequence shown here is derived from an EMBL/GenBank/DDBJ whole genome shotgun (WGS) entry which is preliminary data.</text>
</comment>
<dbReference type="EMBL" id="BAAAZP010000236">
    <property type="protein sequence ID" value="GAA3716579.1"/>
    <property type="molecule type" value="Genomic_DNA"/>
</dbReference>
<organism evidence="2 3">
    <name type="scientific">Nonomuraea antimicrobica</name>
    <dbReference type="NCBI Taxonomy" id="561173"/>
    <lineage>
        <taxon>Bacteria</taxon>
        <taxon>Bacillati</taxon>
        <taxon>Actinomycetota</taxon>
        <taxon>Actinomycetes</taxon>
        <taxon>Streptosporangiales</taxon>
        <taxon>Streptosporangiaceae</taxon>
        <taxon>Nonomuraea</taxon>
    </lineage>
</organism>
<evidence type="ECO:0000313" key="3">
    <source>
        <dbReference type="Proteomes" id="UP001500902"/>
    </source>
</evidence>
<keyword evidence="1" id="KW-0472">Membrane</keyword>
<sequence>MSNLKEGALKNLPTLLFVVSAGMIGALLLAGVAKGSLLPWANSDGDGCNEASLAAVGALDVDVRLDGAVEMGSDRPGCDEEDSYASTMKVYAYEGAIADLVPAYEKNLHGEGWKPVERPMDFPVGEGCFHKLAGGGMHAFLLVWASDYQGANLKQYRIQLSISPEYHNYGGRMC</sequence>
<gene>
    <name evidence="2" type="ORF">GCM10022224_097760</name>
</gene>
<dbReference type="Proteomes" id="UP001500902">
    <property type="component" value="Unassembled WGS sequence"/>
</dbReference>